<keyword evidence="3" id="KW-1185">Reference proteome</keyword>
<dbReference type="GO" id="GO:0005548">
    <property type="term" value="F:phospholipid transporter activity"/>
    <property type="evidence" value="ECO:0007669"/>
    <property type="project" value="TreeGrafter"/>
</dbReference>
<dbReference type="Proteomes" id="UP001249020">
    <property type="component" value="Unassembled WGS sequence"/>
</dbReference>
<dbReference type="InterPro" id="IPR003399">
    <property type="entry name" value="Mce/MlaD"/>
</dbReference>
<dbReference type="NCBIfam" id="TIGR04430">
    <property type="entry name" value="OM_asym_MlaD"/>
    <property type="match status" value="1"/>
</dbReference>
<dbReference type="Pfam" id="PF02470">
    <property type="entry name" value="MlaD"/>
    <property type="match status" value="1"/>
</dbReference>
<dbReference type="PANTHER" id="PTHR33371">
    <property type="entry name" value="INTERMEMBRANE PHOSPHOLIPID TRANSPORT SYSTEM BINDING PROTEIN MLAD-RELATED"/>
    <property type="match status" value="1"/>
</dbReference>
<dbReference type="PANTHER" id="PTHR33371:SF4">
    <property type="entry name" value="INTERMEMBRANE PHOSPHOLIPID TRANSPORT SYSTEM BINDING PROTEIN MLAD"/>
    <property type="match status" value="1"/>
</dbReference>
<comment type="caution">
    <text evidence="2">The sequence shown here is derived from an EMBL/GenBank/DDBJ whole genome shotgun (WGS) entry which is preliminary data.</text>
</comment>
<dbReference type="InterPro" id="IPR030970">
    <property type="entry name" value="ABC_MlaD"/>
</dbReference>
<sequence>MTSKKTELMVGIFVALAIAATLLLALQVANKGMSGGGEAYVVNAKFDNIGGLKPRSSVKVGGVVVGRVSRIYLDEQELIPVVVMEISDEYAQTFPETSSVSILTAGLLGEQYVGLTPGFIFPGEDPIYLGDKEGETQFIVDTKSALVLEDLIGQFLFGKDSE</sequence>
<proteinExistence type="predicted"/>
<feature type="domain" description="Mce/MlaD" evidence="1">
    <location>
        <begin position="39"/>
        <end position="118"/>
    </location>
</feature>
<protein>
    <submittedName>
        <fullName evidence="2">Outer membrane lipid asymmetry maintenance protein MlaD</fullName>
    </submittedName>
</protein>
<dbReference type="InterPro" id="IPR052336">
    <property type="entry name" value="MlaD_Phospholipid_Transporter"/>
</dbReference>
<organism evidence="2 3">
    <name type="scientific">Brumicola blandensis</name>
    <dbReference type="NCBI Taxonomy" id="3075611"/>
    <lineage>
        <taxon>Bacteria</taxon>
        <taxon>Pseudomonadati</taxon>
        <taxon>Pseudomonadota</taxon>
        <taxon>Gammaproteobacteria</taxon>
        <taxon>Alteromonadales</taxon>
        <taxon>Alteromonadaceae</taxon>
        <taxon>Brumicola</taxon>
    </lineage>
</organism>
<dbReference type="EMBL" id="JAVRIE010000007">
    <property type="protein sequence ID" value="MDT0584099.1"/>
    <property type="molecule type" value="Genomic_DNA"/>
</dbReference>
<accession>A0AAW8R6J9</accession>
<evidence type="ECO:0000313" key="2">
    <source>
        <dbReference type="EMBL" id="MDT0584099.1"/>
    </source>
</evidence>
<gene>
    <name evidence="2" type="primary">mlaD</name>
    <name evidence="2" type="ORF">RM544_16245</name>
</gene>
<name>A0AAW8R6J9_9ALTE</name>
<dbReference type="AlphaFoldDB" id="A0AAW8R6J9"/>
<evidence type="ECO:0000259" key="1">
    <source>
        <dbReference type="Pfam" id="PF02470"/>
    </source>
</evidence>
<evidence type="ECO:0000313" key="3">
    <source>
        <dbReference type="Proteomes" id="UP001249020"/>
    </source>
</evidence>
<dbReference type="GO" id="GO:0005543">
    <property type="term" value="F:phospholipid binding"/>
    <property type="evidence" value="ECO:0007669"/>
    <property type="project" value="TreeGrafter"/>
</dbReference>
<reference evidence="2 3" key="1">
    <citation type="submission" date="2023-09" db="EMBL/GenBank/DDBJ databases">
        <authorList>
            <person name="Rey-Velasco X."/>
        </authorList>
    </citation>
    <scope>NUCLEOTIDE SEQUENCE [LARGE SCALE GENOMIC DNA]</scope>
    <source>
        <strain evidence="2 3">W409</strain>
    </source>
</reference>
<dbReference type="RefSeq" id="WP_311362863.1">
    <property type="nucleotide sequence ID" value="NZ_JAVRIE010000007.1"/>
</dbReference>